<dbReference type="Pfam" id="PF13385">
    <property type="entry name" value="Laminin_G_3"/>
    <property type="match status" value="1"/>
</dbReference>
<feature type="domain" description="PKD/Chitinase" evidence="4">
    <location>
        <begin position="418"/>
        <end position="507"/>
    </location>
</feature>
<feature type="domain" description="PKD/Chitinase" evidence="4">
    <location>
        <begin position="44"/>
        <end position="135"/>
    </location>
</feature>
<dbReference type="InterPro" id="IPR026444">
    <property type="entry name" value="Secre_tail"/>
</dbReference>
<dbReference type="InterPro" id="IPR013320">
    <property type="entry name" value="ConA-like_dom_sf"/>
</dbReference>
<protein>
    <submittedName>
        <fullName evidence="6">T9SS type A sorting domain-containing protein</fullName>
    </submittedName>
</protein>
<dbReference type="InterPro" id="IPR006558">
    <property type="entry name" value="LamG-like"/>
</dbReference>
<keyword evidence="7" id="KW-1185">Reference proteome</keyword>
<evidence type="ECO:0000313" key="6">
    <source>
        <dbReference type="EMBL" id="MBN7803206.1"/>
    </source>
</evidence>
<feature type="domain" description="LamG-like jellyroll fold" evidence="5">
    <location>
        <begin position="584"/>
        <end position="722"/>
    </location>
</feature>
<dbReference type="Pfam" id="PF17957">
    <property type="entry name" value="Big_7"/>
    <property type="match status" value="5"/>
</dbReference>
<dbReference type="SMART" id="SM00089">
    <property type="entry name" value="PKD"/>
    <property type="match status" value="5"/>
</dbReference>
<accession>A0ABS3BWE7</accession>
<feature type="region of interest" description="Disordered" evidence="3">
    <location>
        <begin position="539"/>
        <end position="576"/>
    </location>
</feature>
<organism evidence="6 7">
    <name type="scientific">Algoriphagus aestuariicola</name>
    <dbReference type="NCBI Taxonomy" id="1852016"/>
    <lineage>
        <taxon>Bacteria</taxon>
        <taxon>Pseudomonadati</taxon>
        <taxon>Bacteroidota</taxon>
        <taxon>Cytophagia</taxon>
        <taxon>Cytophagales</taxon>
        <taxon>Cyclobacteriaceae</taxon>
        <taxon>Algoriphagus</taxon>
    </lineage>
</organism>
<keyword evidence="1" id="KW-0732">Signal</keyword>
<dbReference type="SUPFAM" id="SSF49299">
    <property type="entry name" value="PKD domain"/>
    <property type="match status" value="3"/>
</dbReference>
<dbReference type="SUPFAM" id="SSF49899">
    <property type="entry name" value="Concanavalin A-like lectins/glucanases"/>
    <property type="match status" value="1"/>
</dbReference>
<dbReference type="NCBIfam" id="TIGR04183">
    <property type="entry name" value="Por_Secre_tail"/>
    <property type="match status" value="1"/>
</dbReference>
<name>A0ABS3BWE7_9BACT</name>
<evidence type="ECO:0000313" key="7">
    <source>
        <dbReference type="Proteomes" id="UP000664698"/>
    </source>
</evidence>
<proteinExistence type="predicted"/>
<feature type="domain" description="PKD/Chitinase" evidence="4">
    <location>
        <begin position="139"/>
        <end position="228"/>
    </location>
</feature>
<gene>
    <name evidence="6" type="ORF">J0A67_20190</name>
</gene>
<feature type="non-terminal residue" evidence="6">
    <location>
        <position position="1"/>
    </location>
</feature>
<reference evidence="6 7" key="1">
    <citation type="submission" date="2021-03" db="EMBL/GenBank/DDBJ databases">
        <title>novel species isolated from a fishpond in China.</title>
        <authorList>
            <person name="Lu H."/>
            <person name="Cai Z."/>
        </authorList>
    </citation>
    <scope>NUCLEOTIDE SEQUENCE [LARGE SCALE GENOMIC DNA]</scope>
    <source>
        <strain evidence="6 7">JCM 31546</strain>
    </source>
</reference>
<dbReference type="EMBL" id="JAFKCW010000005">
    <property type="protein sequence ID" value="MBN7803206.1"/>
    <property type="molecule type" value="Genomic_DNA"/>
</dbReference>
<dbReference type="InterPro" id="IPR035986">
    <property type="entry name" value="PKD_dom_sf"/>
</dbReference>
<feature type="compositionally biased region" description="Polar residues" evidence="3">
    <location>
        <begin position="542"/>
        <end position="553"/>
    </location>
</feature>
<dbReference type="Gene3D" id="2.60.120.200">
    <property type="match status" value="1"/>
</dbReference>
<dbReference type="Pfam" id="PF18962">
    <property type="entry name" value="Por_Secre_tail"/>
    <property type="match status" value="1"/>
</dbReference>
<keyword evidence="2" id="KW-1015">Disulfide bond</keyword>
<dbReference type="InterPro" id="IPR013783">
    <property type="entry name" value="Ig-like_fold"/>
</dbReference>
<dbReference type="Gene3D" id="2.60.40.10">
    <property type="entry name" value="Immunoglobulins"/>
    <property type="match status" value="7"/>
</dbReference>
<evidence type="ECO:0000256" key="3">
    <source>
        <dbReference type="SAM" id="MobiDB-lite"/>
    </source>
</evidence>
<evidence type="ECO:0000259" key="5">
    <source>
        <dbReference type="SMART" id="SM00560"/>
    </source>
</evidence>
<feature type="compositionally biased region" description="Polar residues" evidence="3">
    <location>
        <begin position="560"/>
        <end position="576"/>
    </location>
</feature>
<feature type="domain" description="PKD/Chitinase" evidence="4">
    <location>
        <begin position="230"/>
        <end position="321"/>
    </location>
</feature>
<evidence type="ECO:0000256" key="2">
    <source>
        <dbReference type="ARBA" id="ARBA00023157"/>
    </source>
</evidence>
<sequence>SAPYSYSWSNVSAGEYSITAKATDNKGAVTSSEAVKITVMANASPTISLTSPSLGGQFKVGETVSIAAAAADSDGAVAKVEFYNGTSLLGADTSAPYSYSWTNVSAGEYSITAKATDNKGAVATSEAVKITVMVNASPTISLTSPSSGGQFKVGETVSIAAAAADSDGTVAKVEFYNGTSLLGTDTSAPYSYSWSNVSAGEYSITAKVTDNKGAVTSSEAVKITVMANANPTISLTSPSTGTQFKVGETVSITAAAADSDGTVAKVEFYNGTSLLGTDTSAPYSYSWTNVSAGEYSITAKATDNKGAVTTSEAVKITVMANASPTISLTSPSTGAQFKVGKTVSITAAAADSDGAVAKVEFYNGTSLLGTDISAPYSYSWTNVSAGEYSITAKATDNKGAVTTSEAVKIAVLANAKPTVRLTSPSSGGQFKVGEAVSITAAAADSDGTVAKVEFYNGTSLLGTDTSAPYSYSCKNLSTGIHSITAKATDNYGAIGTSELVKVEVAEARDTSSNQEMTGGLADGLVSFYEMDTNVSGVLVDSHGNNHGTNSSIDQIKRGNGHSNRYNGKSSVSNVPHKSSLNLKTEFTLMADVYRLAQGQEHGSMIVGKTYSSSQPDTEAYSISITKDNKIRIRANIGYKKEWVSSKTVPEGKWVRVIATYKSGEGFSLYLDTTSPEKSGKFSGTLYQSSQGLTIGASRAAYRRRLEGRLDNVAIWNRKLSTTEIEKLITSKAASYAGLIGNQTYTVTMRTVTNQLSDDVAARTSIEAEAGEKLVFFVEGEQEGEIIFDYWSVDGAKVSEQSLFEMNMPERDITLTQHFKSFEAPEIRIFLPEGKTEVEALSTVHIGLEIEVNDAQIEKVELYNGETLVGELVDKFSGFDWKDIPEGTHELAAKITDASGKTYFSNPVVLKSVRDSANDMKQVLLDYVIGPNPAVEHLNIMFTNLDRTYDFEINVVSMSGLIQKTANVRPDGSKVTIDVSDLKNGVYILQLKANGNAVTSKKFIKQ</sequence>
<dbReference type="RefSeq" id="WP_206571200.1">
    <property type="nucleotide sequence ID" value="NZ_JAFKCW010000005.1"/>
</dbReference>
<dbReference type="InterPro" id="IPR022409">
    <property type="entry name" value="PKD/Chitinase_dom"/>
</dbReference>
<comment type="caution">
    <text evidence="6">The sequence shown here is derived from an EMBL/GenBank/DDBJ whole genome shotgun (WGS) entry which is preliminary data.</text>
</comment>
<evidence type="ECO:0000259" key="4">
    <source>
        <dbReference type="SMART" id="SM00089"/>
    </source>
</evidence>
<feature type="domain" description="PKD/Chitinase" evidence="4">
    <location>
        <begin position="323"/>
        <end position="412"/>
    </location>
</feature>
<dbReference type="SMART" id="SM00560">
    <property type="entry name" value="LamGL"/>
    <property type="match status" value="1"/>
</dbReference>
<evidence type="ECO:0000256" key="1">
    <source>
        <dbReference type="ARBA" id="ARBA00022729"/>
    </source>
</evidence>
<dbReference type="Proteomes" id="UP000664698">
    <property type="component" value="Unassembled WGS sequence"/>
</dbReference>